<evidence type="ECO:0008006" key="3">
    <source>
        <dbReference type="Google" id="ProtNLM"/>
    </source>
</evidence>
<dbReference type="GeneID" id="68849637"/>
<reference evidence="1 2" key="1">
    <citation type="submission" date="2006-05" db="EMBL/GenBank/DDBJ databases">
        <authorList>
            <person name="King G."/>
            <person name="Ferriera S."/>
            <person name="Johnson J."/>
            <person name="Kravitz S."/>
            <person name="Beeson K."/>
            <person name="Sutton G."/>
            <person name="Rogers Y.-H."/>
            <person name="Friedman R."/>
            <person name="Frazier M."/>
            <person name="Venter J.C."/>
        </authorList>
    </citation>
    <scope>NUCLEOTIDE SEQUENCE [LARGE SCALE GENOMIC DNA]</scope>
    <source>
        <strain evidence="2">ATCC 25650 / DSM 13394 / JCM 20685 / NBRC 16684 / NCIMB 2208 / IAM 12614 / B1</strain>
    </source>
</reference>
<dbReference type="SUPFAM" id="SSF69635">
    <property type="entry name" value="Type III secretory system chaperone-like"/>
    <property type="match status" value="1"/>
</dbReference>
<protein>
    <recommendedName>
        <fullName evidence="3">Tir chaperone family protein CesT</fullName>
    </recommendedName>
</protein>
<evidence type="ECO:0000313" key="1">
    <source>
        <dbReference type="EMBL" id="EAV40652.1"/>
    </source>
</evidence>
<dbReference type="GO" id="GO:0030254">
    <property type="term" value="P:protein secretion by the type III secretion system"/>
    <property type="evidence" value="ECO:0007669"/>
    <property type="project" value="InterPro"/>
</dbReference>
<dbReference type="AlphaFoldDB" id="A0P2J9"/>
<dbReference type="InterPro" id="IPR010261">
    <property type="entry name" value="Tir_chaperone"/>
</dbReference>
<organism evidence="1 2">
    <name type="scientific">Roseibium aggregatum (strain ATCC 25650 / DSM 13394 / JCM 20685 / NBRC 16684 / NCIMB 2208 / IAM 12614 / B1)</name>
    <name type="common">Stappia aggregata</name>
    <dbReference type="NCBI Taxonomy" id="384765"/>
    <lineage>
        <taxon>Bacteria</taxon>
        <taxon>Pseudomonadati</taxon>
        <taxon>Pseudomonadota</taxon>
        <taxon>Alphaproteobacteria</taxon>
        <taxon>Hyphomicrobiales</taxon>
        <taxon>Stappiaceae</taxon>
        <taxon>Roseibium</taxon>
    </lineage>
</organism>
<dbReference type="Gene3D" id="3.30.1460.10">
    <property type="match status" value="1"/>
</dbReference>
<dbReference type="eggNOG" id="ENOG5033XHH">
    <property type="taxonomic scope" value="Bacteria"/>
</dbReference>
<dbReference type="Proteomes" id="UP000004848">
    <property type="component" value="Unassembled WGS sequence"/>
</dbReference>
<evidence type="ECO:0000313" key="2">
    <source>
        <dbReference type="Proteomes" id="UP000004848"/>
    </source>
</evidence>
<accession>A0P2J9</accession>
<gene>
    <name evidence="1" type="ORF">SIAM614_00382</name>
</gene>
<dbReference type="Pfam" id="PF05932">
    <property type="entry name" value="CesT"/>
    <property type="match status" value="1"/>
</dbReference>
<sequence>MREILDSLLLEIGKRIGFDGLCLDEENIILLDLENELYMMMRWRDDTQTLLFNAILCTRPCDDLERLKSLMHANAELTDGHGMSFNIDAESNLVNLSQVVSIADNSSFALQEKIELFINISTLWHERLNSSETLHLNSRHPEPGDVGVPNEYLEIKL</sequence>
<dbReference type="OrthoDB" id="7851963at2"/>
<dbReference type="EMBL" id="AAUW01000027">
    <property type="protein sequence ID" value="EAV40652.1"/>
    <property type="molecule type" value="Genomic_DNA"/>
</dbReference>
<name>A0P2J9_ROSAI</name>
<proteinExistence type="predicted"/>
<dbReference type="RefSeq" id="WP_006939594.1">
    <property type="nucleotide sequence ID" value="NZ_AAUW01000027.1"/>
</dbReference>
<comment type="caution">
    <text evidence="1">The sequence shown here is derived from an EMBL/GenBank/DDBJ whole genome shotgun (WGS) entry which is preliminary data.</text>
</comment>